<protein>
    <submittedName>
        <fullName evidence="1">Uncharacterized protein</fullName>
    </submittedName>
</protein>
<reference evidence="1" key="1">
    <citation type="submission" date="2023-10" db="EMBL/GenBank/DDBJ databases">
        <title>Whole Genome based description of the genera Actinobaculum and Actinotignum reveals a complex phylogenetic relationship within the species included in the genus Actinotignum.</title>
        <authorList>
            <person name="Jensen C.S."/>
            <person name="Dargis R."/>
            <person name="Kemp M."/>
            <person name="Christensen J.J."/>
        </authorList>
    </citation>
    <scope>NUCLEOTIDE SEQUENCE</scope>
    <source>
        <strain evidence="1">SLA_B511</strain>
    </source>
</reference>
<evidence type="ECO:0000313" key="1">
    <source>
        <dbReference type="EMBL" id="MDY5155496.1"/>
    </source>
</evidence>
<comment type="caution">
    <text evidence="1">The sequence shown here is derived from an EMBL/GenBank/DDBJ whole genome shotgun (WGS) entry which is preliminary data.</text>
</comment>
<evidence type="ECO:0000313" key="2">
    <source>
        <dbReference type="Proteomes" id="UP001281731"/>
    </source>
</evidence>
<gene>
    <name evidence="1" type="ORF">R6G80_07160</name>
</gene>
<dbReference type="Proteomes" id="UP001281731">
    <property type="component" value="Unassembled WGS sequence"/>
</dbReference>
<dbReference type="EMBL" id="JAWNGC010000009">
    <property type="protein sequence ID" value="MDY5155496.1"/>
    <property type="molecule type" value="Genomic_DNA"/>
</dbReference>
<organism evidence="1 2">
    <name type="scientific">Actinotignum urinale</name>
    <dbReference type="NCBI Taxonomy" id="190146"/>
    <lineage>
        <taxon>Bacteria</taxon>
        <taxon>Bacillati</taxon>
        <taxon>Actinomycetota</taxon>
        <taxon>Actinomycetes</taxon>
        <taxon>Actinomycetales</taxon>
        <taxon>Actinomycetaceae</taxon>
        <taxon>Actinotignum</taxon>
    </lineage>
</organism>
<dbReference type="AlphaFoldDB" id="A0AAW9HNM7"/>
<sequence length="372" mass="40310">MSDMYDELNELGREIDEIAEHLGAVPEPEPGEPGYSLHSWERIIRACRTAMKPVDTTDGLRLPIAIGPNLKHVELIPMKDTAGRSYLNLYCRVGKADLIDIHGLAGWVFTTFSLGDVRMIDDQACIHVAVRLSGLTVSRLMNLVKFLVVATIDATAVFVGGLDNVPPKKGELFGEQPIVGMNESLDMAFTTKPEVHPHVGATPGDADQYKERADVDESWAKALERVNIDASRPVFSWKDVFHAVTALIPETECGESVADALPLRWLYPSKNVGESSSTESATPPTTLVLMRNQLPTGADTVTVAFLAGEATLDSVPRFSQLCGELAAGGVVVVHNDVLYVHAFELTGQTLAWVIGQIDSAANNYATLMENAS</sequence>
<accession>A0AAW9HNM7</accession>
<dbReference type="RefSeq" id="WP_022866874.1">
    <property type="nucleotide sequence ID" value="NZ_CAMYCL010000004.1"/>
</dbReference>
<proteinExistence type="predicted"/>
<name>A0AAW9HNM7_9ACTO</name>